<evidence type="ECO:0000313" key="2">
    <source>
        <dbReference type="Proteomes" id="UP000054279"/>
    </source>
</evidence>
<accession>A0A0C9TF04</accession>
<dbReference type="Proteomes" id="UP000054279">
    <property type="component" value="Unassembled WGS sequence"/>
</dbReference>
<dbReference type="EMBL" id="KN837321">
    <property type="protein sequence ID" value="KIJ27883.1"/>
    <property type="molecule type" value="Genomic_DNA"/>
</dbReference>
<protein>
    <submittedName>
        <fullName evidence="1">Uncharacterized protein</fullName>
    </submittedName>
</protein>
<dbReference type="OrthoDB" id="270167at2759"/>
<keyword evidence="2" id="KW-1185">Reference proteome</keyword>
<evidence type="ECO:0000313" key="1">
    <source>
        <dbReference type="EMBL" id="KIJ27883.1"/>
    </source>
</evidence>
<dbReference type="HOGENOM" id="CLU_1078365_0_0_1"/>
<proteinExistence type="predicted"/>
<dbReference type="AlphaFoldDB" id="A0A0C9TF04"/>
<reference evidence="1 2" key="1">
    <citation type="submission" date="2014-06" db="EMBL/GenBank/DDBJ databases">
        <title>Evolutionary Origins and Diversification of the Mycorrhizal Mutualists.</title>
        <authorList>
            <consortium name="DOE Joint Genome Institute"/>
            <consortium name="Mycorrhizal Genomics Consortium"/>
            <person name="Kohler A."/>
            <person name="Kuo A."/>
            <person name="Nagy L.G."/>
            <person name="Floudas D."/>
            <person name="Copeland A."/>
            <person name="Barry K.W."/>
            <person name="Cichocki N."/>
            <person name="Veneault-Fourrey C."/>
            <person name="LaButti K."/>
            <person name="Lindquist E.A."/>
            <person name="Lipzen A."/>
            <person name="Lundell T."/>
            <person name="Morin E."/>
            <person name="Murat C."/>
            <person name="Riley R."/>
            <person name="Ohm R."/>
            <person name="Sun H."/>
            <person name="Tunlid A."/>
            <person name="Henrissat B."/>
            <person name="Grigoriev I.V."/>
            <person name="Hibbett D.S."/>
            <person name="Martin F."/>
        </authorList>
    </citation>
    <scope>NUCLEOTIDE SEQUENCE [LARGE SCALE GENOMIC DNA]</scope>
    <source>
        <strain evidence="1 2">SS14</strain>
    </source>
</reference>
<organism evidence="1 2">
    <name type="scientific">Sphaerobolus stellatus (strain SS14)</name>
    <dbReference type="NCBI Taxonomy" id="990650"/>
    <lineage>
        <taxon>Eukaryota</taxon>
        <taxon>Fungi</taxon>
        <taxon>Dikarya</taxon>
        <taxon>Basidiomycota</taxon>
        <taxon>Agaricomycotina</taxon>
        <taxon>Agaricomycetes</taxon>
        <taxon>Phallomycetidae</taxon>
        <taxon>Geastrales</taxon>
        <taxon>Sphaerobolaceae</taxon>
        <taxon>Sphaerobolus</taxon>
    </lineage>
</organism>
<name>A0A0C9TF04_SPHS4</name>
<sequence>MDPVSITTATIGFIGTLQIIYNLVAKIATADKNPKEGIEEFKRLHTLLEISQDYSELETCLQACYTQLQGFVDGFKPPILRWKGLFHCPTWPLKDEERSKLVALVNRYKIFIHLELAMKQSRDLQVTAVTVQESTMLLLFTKETIFVLPSPIYLVYANTSRIETFHPSRGFSRGTFVVVRRCNPHGISCFSPPIFGKIVTRKCNSHRRFRPARSAYLVYTNALRIETFLYLAIRRRNGGFNPTRYFSINDPRGVANFF</sequence>
<gene>
    <name evidence="1" type="ORF">M422DRAFT_270889</name>
</gene>